<proteinExistence type="predicted"/>
<name>X0XUA6_9ZZZZ</name>
<dbReference type="AlphaFoldDB" id="X0XUA6"/>
<organism evidence="1">
    <name type="scientific">marine sediment metagenome</name>
    <dbReference type="NCBI Taxonomy" id="412755"/>
    <lineage>
        <taxon>unclassified sequences</taxon>
        <taxon>metagenomes</taxon>
        <taxon>ecological metagenomes</taxon>
    </lineage>
</organism>
<comment type="caution">
    <text evidence="1">The sequence shown here is derived from an EMBL/GenBank/DDBJ whole genome shotgun (WGS) entry which is preliminary data.</text>
</comment>
<protein>
    <submittedName>
        <fullName evidence="1">Uncharacterized protein</fullName>
    </submittedName>
</protein>
<reference evidence="1" key="1">
    <citation type="journal article" date="2014" name="Front. Microbiol.">
        <title>High frequency of phylogenetically diverse reductive dehalogenase-homologous genes in deep subseafloor sedimentary metagenomes.</title>
        <authorList>
            <person name="Kawai M."/>
            <person name="Futagami T."/>
            <person name="Toyoda A."/>
            <person name="Takaki Y."/>
            <person name="Nishi S."/>
            <person name="Hori S."/>
            <person name="Arai W."/>
            <person name="Tsubouchi T."/>
            <person name="Morono Y."/>
            <person name="Uchiyama I."/>
            <person name="Ito T."/>
            <person name="Fujiyama A."/>
            <person name="Inagaki F."/>
            <person name="Takami H."/>
        </authorList>
    </citation>
    <scope>NUCLEOTIDE SEQUENCE</scope>
    <source>
        <strain evidence="1">Expedition CK06-06</strain>
    </source>
</reference>
<evidence type="ECO:0000313" key="1">
    <source>
        <dbReference type="EMBL" id="GAG38862.1"/>
    </source>
</evidence>
<gene>
    <name evidence="1" type="ORF">S01H1_69293</name>
</gene>
<accession>X0XUA6</accession>
<sequence length="119" mass="13525">SAQGERTDIHVDAISRGVNGEEYDRITAIIETKGCWHQELDNAMETQLLNRYLKDNQCQYGLYLVGWFNCDQWSDGDHRKRRAPKLSICEAQIQFDAQASALSQQGTLLKALVVNIALR</sequence>
<dbReference type="EMBL" id="BARS01045999">
    <property type="protein sequence ID" value="GAG38862.1"/>
    <property type="molecule type" value="Genomic_DNA"/>
</dbReference>
<feature type="non-terminal residue" evidence="1">
    <location>
        <position position="1"/>
    </location>
</feature>